<dbReference type="Pfam" id="PF00800">
    <property type="entry name" value="PDT"/>
    <property type="match status" value="1"/>
</dbReference>
<proteinExistence type="predicted"/>
<keyword evidence="7 9" id="KW-0456">Lyase</keyword>
<evidence type="ECO:0000256" key="4">
    <source>
        <dbReference type="ARBA" id="ARBA00022605"/>
    </source>
</evidence>
<dbReference type="PANTHER" id="PTHR21022:SF19">
    <property type="entry name" value="PREPHENATE DEHYDRATASE-RELATED"/>
    <property type="match status" value="1"/>
</dbReference>
<dbReference type="PIRSF" id="PIRSF001500">
    <property type="entry name" value="Chor_mut_pdt_Ppr"/>
    <property type="match status" value="1"/>
</dbReference>
<dbReference type="CDD" id="cd04905">
    <property type="entry name" value="ACT_CM-PDT"/>
    <property type="match status" value="1"/>
</dbReference>
<keyword evidence="5 9" id="KW-0057">Aromatic amino acid biosynthesis</keyword>
<evidence type="ECO:0000313" key="13">
    <source>
        <dbReference type="Proteomes" id="UP000774130"/>
    </source>
</evidence>
<dbReference type="EMBL" id="JAHUZB010000002">
    <property type="protein sequence ID" value="MBV7390228.1"/>
    <property type="molecule type" value="Genomic_DNA"/>
</dbReference>
<dbReference type="PROSITE" id="PS51671">
    <property type="entry name" value="ACT"/>
    <property type="match status" value="1"/>
</dbReference>
<evidence type="ECO:0000256" key="3">
    <source>
        <dbReference type="ARBA" id="ARBA00021872"/>
    </source>
</evidence>
<keyword evidence="13" id="KW-1185">Reference proteome</keyword>
<evidence type="ECO:0000256" key="8">
    <source>
        <dbReference type="ARBA" id="ARBA00047848"/>
    </source>
</evidence>
<evidence type="ECO:0000256" key="6">
    <source>
        <dbReference type="ARBA" id="ARBA00023222"/>
    </source>
</evidence>
<dbReference type="Pfam" id="PF01842">
    <property type="entry name" value="ACT"/>
    <property type="match status" value="1"/>
</dbReference>
<comment type="catalytic activity">
    <reaction evidence="8 9">
        <text>prephenate + H(+) = 3-phenylpyruvate + CO2 + H2O</text>
        <dbReference type="Rhea" id="RHEA:21648"/>
        <dbReference type="ChEBI" id="CHEBI:15377"/>
        <dbReference type="ChEBI" id="CHEBI:15378"/>
        <dbReference type="ChEBI" id="CHEBI:16526"/>
        <dbReference type="ChEBI" id="CHEBI:18005"/>
        <dbReference type="ChEBI" id="CHEBI:29934"/>
        <dbReference type="EC" id="4.2.1.51"/>
    </reaction>
</comment>
<dbReference type="InterPro" id="IPR002912">
    <property type="entry name" value="ACT_dom"/>
</dbReference>
<dbReference type="CDD" id="cd13633">
    <property type="entry name" value="PBP2_Sa-PDT_like"/>
    <property type="match status" value="1"/>
</dbReference>
<evidence type="ECO:0000313" key="12">
    <source>
        <dbReference type="EMBL" id="MBV7390228.1"/>
    </source>
</evidence>
<evidence type="ECO:0000256" key="1">
    <source>
        <dbReference type="ARBA" id="ARBA00004741"/>
    </source>
</evidence>
<gene>
    <name evidence="9 12" type="primary">pheA</name>
    <name evidence="12" type="ORF">KUA55_06010</name>
</gene>
<dbReference type="InterPro" id="IPR001086">
    <property type="entry name" value="Preph_deHydtase"/>
</dbReference>
<dbReference type="EC" id="4.2.1.51" evidence="2 9"/>
<reference evidence="12 13" key="1">
    <citation type="submission" date="2021-06" db="EMBL/GenBank/DDBJ databases">
        <title>Enterococcus alishanensis sp. nov., a novel lactic acid bacterium isolated from fresh coffee beans.</title>
        <authorList>
            <person name="Chen Y.-S."/>
        </authorList>
    </citation>
    <scope>NUCLEOTIDE SEQUENCE [LARGE SCALE GENOMIC DNA]</scope>
    <source>
        <strain evidence="12 13">ALS3</strain>
    </source>
</reference>
<accession>A0ABS6TBE9</accession>
<dbReference type="RefSeq" id="WP_218325277.1">
    <property type="nucleotide sequence ID" value="NZ_JAHUZB010000002.1"/>
</dbReference>
<feature type="domain" description="Prephenate dehydratase" evidence="10">
    <location>
        <begin position="2"/>
        <end position="183"/>
    </location>
</feature>
<dbReference type="PANTHER" id="PTHR21022">
    <property type="entry name" value="PREPHENATE DEHYDRATASE P PROTEIN"/>
    <property type="match status" value="1"/>
</dbReference>
<keyword evidence="4 9" id="KW-0028">Amino-acid biosynthesis</keyword>
<protein>
    <recommendedName>
        <fullName evidence="3 9">Prephenate dehydratase</fullName>
        <shortName evidence="9">PDT</shortName>
        <ecNumber evidence="2 9">4.2.1.51</ecNumber>
    </recommendedName>
</protein>
<evidence type="ECO:0000256" key="9">
    <source>
        <dbReference type="RuleBase" id="RU361254"/>
    </source>
</evidence>
<dbReference type="GO" id="GO:0004664">
    <property type="term" value="F:prephenate dehydratase activity"/>
    <property type="evidence" value="ECO:0007669"/>
    <property type="project" value="UniProtKB-EC"/>
</dbReference>
<evidence type="ECO:0000259" key="11">
    <source>
        <dbReference type="PROSITE" id="PS51671"/>
    </source>
</evidence>
<dbReference type="NCBIfam" id="NF008865">
    <property type="entry name" value="PRK11898.1"/>
    <property type="match status" value="1"/>
</dbReference>
<keyword evidence="6 9" id="KW-0584">Phenylalanine biosynthesis</keyword>
<comment type="caution">
    <text evidence="12">The sequence shown here is derived from an EMBL/GenBank/DDBJ whole genome shotgun (WGS) entry which is preliminary data.</text>
</comment>
<evidence type="ECO:0000256" key="5">
    <source>
        <dbReference type="ARBA" id="ARBA00023141"/>
    </source>
</evidence>
<feature type="domain" description="ACT" evidence="11">
    <location>
        <begin position="199"/>
        <end position="276"/>
    </location>
</feature>
<name>A0ABS6TBE9_9ENTE</name>
<organism evidence="12 13">
    <name type="scientific">Enterococcus alishanensis</name>
    <dbReference type="NCBI Taxonomy" id="1303817"/>
    <lineage>
        <taxon>Bacteria</taxon>
        <taxon>Bacillati</taxon>
        <taxon>Bacillota</taxon>
        <taxon>Bacilli</taxon>
        <taxon>Lactobacillales</taxon>
        <taxon>Enterococcaceae</taxon>
        <taxon>Enterococcus</taxon>
    </lineage>
</organism>
<dbReference type="InterPro" id="IPR018528">
    <property type="entry name" value="Preph_deHydtase_CS"/>
</dbReference>
<evidence type="ECO:0000256" key="2">
    <source>
        <dbReference type="ARBA" id="ARBA00013147"/>
    </source>
</evidence>
<dbReference type="InterPro" id="IPR008242">
    <property type="entry name" value="Chor_mutase/pphenate_deHydtase"/>
</dbReference>
<comment type="pathway">
    <text evidence="1 9">Amino-acid biosynthesis; L-phenylalanine biosynthesis; phenylpyruvate from prephenate: step 1/1.</text>
</comment>
<evidence type="ECO:0000256" key="7">
    <source>
        <dbReference type="ARBA" id="ARBA00023239"/>
    </source>
</evidence>
<sequence length="280" mass="31935">MKVAYLGPKGSFTYQAVKMYFSGQEIEFIAVETINELLEVKQQNQVDWAMVPVENTIEGSVLQTIDQIYRRLPQIKAEIILPIKQQFLVAKNNQKNWQNIQLICSHPQALAQSQEFITQFFPRIEIEQMASTTQGAKKVAEHPDQLLAAIASKEAAEEYDLAIVQKDIQSISNNQTRFWLLGDQASPTELKYFQQKATVLVDLALNQPGSLHEILVVFHQLNINLSKIESRPQKTKLGEYFFIIDIDVPTDQTVLEEALKALNQQNNRVTLLGNYPTYQL</sequence>
<dbReference type="Proteomes" id="UP000774130">
    <property type="component" value="Unassembled WGS sequence"/>
</dbReference>
<dbReference type="PROSITE" id="PS00858">
    <property type="entry name" value="PREPHENATE_DEHYDR_2"/>
    <property type="match status" value="1"/>
</dbReference>
<dbReference type="PROSITE" id="PS51171">
    <property type="entry name" value="PREPHENATE_DEHYDR_3"/>
    <property type="match status" value="1"/>
</dbReference>
<evidence type="ECO:0000259" key="10">
    <source>
        <dbReference type="PROSITE" id="PS51171"/>
    </source>
</evidence>